<dbReference type="Gene3D" id="1.10.510.10">
    <property type="entry name" value="Transferase(Phosphotransferase) domain 1"/>
    <property type="match status" value="1"/>
</dbReference>
<evidence type="ECO:0000256" key="1">
    <source>
        <dbReference type="SAM" id="MobiDB-lite"/>
    </source>
</evidence>
<dbReference type="GO" id="GO:0045948">
    <property type="term" value="P:positive regulation of translational initiation"/>
    <property type="evidence" value="ECO:0007669"/>
    <property type="project" value="TreeGrafter"/>
</dbReference>
<protein>
    <submittedName>
        <fullName evidence="3">Serine/threonine-protein kinase Kist</fullName>
    </submittedName>
</protein>
<dbReference type="Gene3D" id="3.30.70.330">
    <property type="match status" value="1"/>
</dbReference>
<dbReference type="PANTHER" id="PTHR46962:SF1">
    <property type="entry name" value="SERINE_THREONINE-PROTEIN KINASE KIST"/>
    <property type="match status" value="1"/>
</dbReference>
<evidence type="ECO:0000313" key="4">
    <source>
        <dbReference type="Proteomes" id="UP001249851"/>
    </source>
</evidence>
<keyword evidence="3" id="KW-0418">Kinase</keyword>
<sequence length="456" mass="51895">MKTDRVSNDLEGQILQSGKYTWKLGRCLGKGTCSVVVEACGTSFSQLKQKIPCIKGAIKIFKEGQQFDVVVANEIEMLEHLKSQRDSHSGGKGFIVQLLDYFSYKGQKFLAFERLSCTLHHILLKNSNKALPLFIIKECACHILSGLDFLTTHKVVHGDIKMSNIMWNADEGAFQLVDFGFSFHEGNQPYQPFQSPGYRSPEGQVWNRLLHNGCADQRDSRCGCASDMWSFGYVLWYLYTGQPASRFETDHQVCETCSKKEATQFCMHFRKFQGDRPMDEREITSVQHQLFRDLIERMIKCRSEDRITPSVALQHSFLDIAEAARSRLSDMMLLPTTTLLLENIYPQNDRDCMEHVKEMCASFGVVRRLVRGCDGKVLVEYTDADNCSHAHRALTGLVFNNWTVITSYFPTGKASMPGIFSPVLPAEHSSLGCDERKEDPPRKRCRHSSTECYKET</sequence>
<dbReference type="SUPFAM" id="SSF54928">
    <property type="entry name" value="RNA-binding domain, RBD"/>
    <property type="match status" value="1"/>
</dbReference>
<gene>
    <name evidence="3" type="ORF">P5673_022783</name>
</gene>
<feature type="domain" description="Protein kinase" evidence="2">
    <location>
        <begin position="22"/>
        <end position="318"/>
    </location>
</feature>
<dbReference type="GO" id="GO:0071598">
    <property type="term" value="C:neuronal ribonucleoprotein granule"/>
    <property type="evidence" value="ECO:0007669"/>
    <property type="project" value="TreeGrafter"/>
</dbReference>
<proteinExistence type="predicted"/>
<dbReference type="EMBL" id="JARQWQ010000062">
    <property type="protein sequence ID" value="KAK2555448.1"/>
    <property type="molecule type" value="Genomic_DNA"/>
</dbReference>
<dbReference type="SUPFAM" id="SSF56112">
    <property type="entry name" value="Protein kinase-like (PK-like)"/>
    <property type="match status" value="1"/>
</dbReference>
<evidence type="ECO:0000259" key="2">
    <source>
        <dbReference type="PROSITE" id="PS50011"/>
    </source>
</evidence>
<dbReference type="GO" id="GO:0005524">
    <property type="term" value="F:ATP binding"/>
    <property type="evidence" value="ECO:0007669"/>
    <property type="project" value="InterPro"/>
</dbReference>
<dbReference type="SMART" id="SM00220">
    <property type="entry name" value="S_TKc"/>
    <property type="match status" value="1"/>
</dbReference>
<comment type="caution">
    <text evidence="3">The sequence shown here is derived from an EMBL/GenBank/DDBJ whole genome shotgun (WGS) entry which is preliminary data.</text>
</comment>
<dbReference type="Proteomes" id="UP001249851">
    <property type="component" value="Unassembled WGS sequence"/>
</dbReference>
<dbReference type="InterPro" id="IPR011009">
    <property type="entry name" value="Kinase-like_dom_sf"/>
</dbReference>
<accession>A0AAD9Q6C8</accession>
<dbReference type="AlphaFoldDB" id="A0AAD9Q6C8"/>
<feature type="compositionally biased region" description="Basic and acidic residues" evidence="1">
    <location>
        <begin position="433"/>
        <end position="456"/>
    </location>
</feature>
<dbReference type="InterPro" id="IPR012677">
    <property type="entry name" value="Nucleotide-bd_a/b_plait_sf"/>
</dbReference>
<organism evidence="3 4">
    <name type="scientific">Acropora cervicornis</name>
    <name type="common">Staghorn coral</name>
    <dbReference type="NCBI Taxonomy" id="6130"/>
    <lineage>
        <taxon>Eukaryota</taxon>
        <taxon>Metazoa</taxon>
        <taxon>Cnidaria</taxon>
        <taxon>Anthozoa</taxon>
        <taxon>Hexacorallia</taxon>
        <taxon>Scleractinia</taxon>
        <taxon>Astrocoeniina</taxon>
        <taxon>Acroporidae</taxon>
        <taxon>Acropora</taxon>
    </lineage>
</organism>
<reference evidence="3" key="2">
    <citation type="journal article" date="2023" name="Science">
        <title>Genomic signatures of disease resistance in endangered staghorn corals.</title>
        <authorList>
            <person name="Vollmer S.V."/>
            <person name="Selwyn J.D."/>
            <person name="Despard B.A."/>
            <person name="Roesel C.L."/>
        </authorList>
    </citation>
    <scope>NUCLEOTIDE SEQUENCE</scope>
    <source>
        <strain evidence="3">K2</strain>
    </source>
</reference>
<dbReference type="GO" id="GO:0004674">
    <property type="term" value="F:protein serine/threonine kinase activity"/>
    <property type="evidence" value="ECO:0007669"/>
    <property type="project" value="InterPro"/>
</dbReference>
<dbReference type="InterPro" id="IPR035979">
    <property type="entry name" value="RBD_domain_sf"/>
</dbReference>
<dbReference type="GO" id="GO:0046825">
    <property type="term" value="P:regulation of protein export from nucleus"/>
    <property type="evidence" value="ECO:0007669"/>
    <property type="project" value="TreeGrafter"/>
</dbReference>
<keyword evidence="3" id="KW-0808">Transferase</keyword>
<feature type="region of interest" description="Disordered" evidence="1">
    <location>
        <begin position="431"/>
        <end position="456"/>
    </location>
</feature>
<keyword evidence="4" id="KW-1185">Reference proteome</keyword>
<dbReference type="GO" id="GO:0003676">
    <property type="term" value="F:nucleic acid binding"/>
    <property type="evidence" value="ECO:0007669"/>
    <property type="project" value="InterPro"/>
</dbReference>
<dbReference type="Pfam" id="PF00069">
    <property type="entry name" value="Pkinase"/>
    <property type="match status" value="1"/>
</dbReference>
<dbReference type="Gene3D" id="3.30.200.20">
    <property type="entry name" value="Phosphorylase Kinase, domain 1"/>
    <property type="match status" value="1"/>
</dbReference>
<reference evidence="3" key="1">
    <citation type="journal article" date="2023" name="G3 (Bethesda)">
        <title>Whole genome assembly and annotation of the endangered Caribbean coral Acropora cervicornis.</title>
        <authorList>
            <person name="Selwyn J.D."/>
            <person name="Vollmer S.V."/>
        </authorList>
    </citation>
    <scope>NUCLEOTIDE SEQUENCE</scope>
    <source>
        <strain evidence="3">K2</strain>
    </source>
</reference>
<dbReference type="InterPro" id="IPR000719">
    <property type="entry name" value="Prot_kinase_dom"/>
</dbReference>
<name>A0AAD9Q6C8_ACRCE</name>
<dbReference type="GO" id="GO:0043021">
    <property type="term" value="F:ribonucleoprotein complex binding"/>
    <property type="evidence" value="ECO:0007669"/>
    <property type="project" value="TreeGrafter"/>
</dbReference>
<dbReference type="PROSITE" id="PS50011">
    <property type="entry name" value="PROTEIN_KINASE_DOM"/>
    <property type="match status" value="1"/>
</dbReference>
<dbReference type="GO" id="GO:0005634">
    <property type="term" value="C:nucleus"/>
    <property type="evidence" value="ECO:0007669"/>
    <property type="project" value="TreeGrafter"/>
</dbReference>
<evidence type="ECO:0000313" key="3">
    <source>
        <dbReference type="EMBL" id="KAK2555448.1"/>
    </source>
</evidence>
<dbReference type="PANTHER" id="PTHR46962">
    <property type="entry name" value="SERINE/THREONINE-PROTEIN KINASE KIST"/>
    <property type="match status" value="1"/>
</dbReference>
<dbReference type="InterPro" id="IPR034372">
    <property type="entry name" value="UHMK1"/>
</dbReference>